<organism evidence="1 2">
    <name type="scientific">Coptis chinensis</name>
    <dbReference type="NCBI Taxonomy" id="261450"/>
    <lineage>
        <taxon>Eukaryota</taxon>
        <taxon>Viridiplantae</taxon>
        <taxon>Streptophyta</taxon>
        <taxon>Embryophyta</taxon>
        <taxon>Tracheophyta</taxon>
        <taxon>Spermatophyta</taxon>
        <taxon>Magnoliopsida</taxon>
        <taxon>Ranunculales</taxon>
        <taxon>Ranunculaceae</taxon>
        <taxon>Coptidoideae</taxon>
        <taxon>Coptis</taxon>
    </lineage>
</organism>
<protein>
    <submittedName>
        <fullName evidence="1">Uncharacterized protein</fullName>
    </submittedName>
</protein>
<evidence type="ECO:0000313" key="1">
    <source>
        <dbReference type="EMBL" id="KAF9612086.1"/>
    </source>
</evidence>
<reference evidence="1 2" key="1">
    <citation type="submission" date="2020-10" db="EMBL/GenBank/DDBJ databases">
        <title>The Coptis chinensis genome and diversification of protoberbering-type alkaloids.</title>
        <authorList>
            <person name="Wang B."/>
            <person name="Shu S."/>
            <person name="Song C."/>
            <person name="Liu Y."/>
        </authorList>
    </citation>
    <scope>NUCLEOTIDE SEQUENCE [LARGE SCALE GENOMIC DNA]</scope>
    <source>
        <strain evidence="1">HL-2020</strain>
        <tissue evidence="1">Leaf</tissue>
    </source>
</reference>
<dbReference type="EMBL" id="JADFTS010000004">
    <property type="protein sequence ID" value="KAF9612086.1"/>
    <property type="molecule type" value="Genomic_DNA"/>
</dbReference>
<gene>
    <name evidence="1" type="ORF">IFM89_038005</name>
</gene>
<comment type="caution">
    <text evidence="1">The sequence shown here is derived from an EMBL/GenBank/DDBJ whole genome shotgun (WGS) entry which is preliminary data.</text>
</comment>
<accession>A0A835M639</accession>
<dbReference type="AlphaFoldDB" id="A0A835M639"/>
<keyword evidence="2" id="KW-1185">Reference proteome</keyword>
<sequence>MDLYELENHSKGNTTTQDTFQALQAVNTEKSTATPTNITAIVAYPNGMNCVLLTQSLSGTRYEITIKVGEATVSLVHARSPYVHRRALWDELTTLGINVGAWVVAGNFNVVTMVT</sequence>
<dbReference type="Proteomes" id="UP000631114">
    <property type="component" value="Unassembled WGS sequence"/>
</dbReference>
<proteinExistence type="predicted"/>
<evidence type="ECO:0000313" key="2">
    <source>
        <dbReference type="Proteomes" id="UP000631114"/>
    </source>
</evidence>
<name>A0A835M639_9MAGN</name>